<organism evidence="2 3">
    <name type="scientific">Tulasnella calospora MUT 4182</name>
    <dbReference type="NCBI Taxonomy" id="1051891"/>
    <lineage>
        <taxon>Eukaryota</taxon>
        <taxon>Fungi</taxon>
        <taxon>Dikarya</taxon>
        <taxon>Basidiomycota</taxon>
        <taxon>Agaricomycotina</taxon>
        <taxon>Agaricomycetes</taxon>
        <taxon>Cantharellales</taxon>
        <taxon>Tulasnellaceae</taxon>
        <taxon>Tulasnella</taxon>
    </lineage>
</organism>
<dbReference type="EMBL" id="KN822951">
    <property type="protein sequence ID" value="KIO33018.1"/>
    <property type="molecule type" value="Genomic_DNA"/>
</dbReference>
<protein>
    <submittedName>
        <fullName evidence="2">Uncharacterized protein</fullName>
    </submittedName>
</protein>
<accession>A0A0C3LGD1</accession>
<feature type="compositionally biased region" description="Basic and acidic residues" evidence="1">
    <location>
        <begin position="134"/>
        <end position="146"/>
    </location>
</feature>
<dbReference type="HOGENOM" id="CLU_1511687_0_0_1"/>
<evidence type="ECO:0000256" key="1">
    <source>
        <dbReference type="SAM" id="MobiDB-lite"/>
    </source>
</evidence>
<dbReference type="AlphaFoldDB" id="A0A0C3LGD1"/>
<feature type="compositionally biased region" description="Pro residues" evidence="1">
    <location>
        <begin position="79"/>
        <end position="99"/>
    </location>
</feature>
<dbReference type="Proteomes" id="UP000054248">
    <property type="component" value="Unassembled WGS sequence"/>
</dbReference>
<keyword evidence="3" id="KW-1185">Reference proteome</keyword>
<proteinExistence type="predicted"/>
<sequence>MSDTPPSRLSNEQLGADGITITRRGCSSWRRSFTGVCLPSPSLGHRRKRSGYLPRWPFFDRPARLLSGGDEPSVEPNPFAAPDPSAIPTPNPDVAPPVAFPTQDFENGAPAPGTSSLLGPDYTLLPGSDLGEDSVVHKSQHLEGSRESIGPCSGNDDECSPVHTVSIFTIVHDSLEHL</sequence>
<feature type="region of interest" description="Disordered" evidence="1">
    <location>
        <begin position="67"/>
        <end position="158"/>
    </location>
</feature>
<name>A0A0C3LGD1_9AGAM</name>
<evidence type="ECO:0000313" key="2">
    <source>
        <dbReference type="EMBL" id="KIO33018.1"/>
    </source>
</evidence>
<reference evidence="3" key="2">
    <citation type="submission" date="2015-01" db="EMBL/GenBank/DDBJ databases">
        <title>Evolutionary Origins and Diversification of the Mycorrhizal Mutualists.</title>
        <authorList>
            <consortium name="DOE Joint Genome Institute"/>
            <consortium name="Mycorrhizal Genomics Consortium"/>
            <person name="Kohler A."/>
            <person name="Kuo A."/>
            <person name="Nagy L.G."/>
            <person name="Floudas D."/>
            <person name="Copeland A."/>
            <person name="Barry K.W."/>
            <person name="Cichocki N."/>
            <person name="Veneault-Fourrey C."/>
            <person name="LaButti K."/>
            <person name="Lindquist E.A."/>
            <person name="Lipzen A."/>
            <person name="Lundell T."/>
            <person name="Morin E."/>
            <person name="Murat C."/>
            <person name="Riley R."/>
            <person name="Ohm R."/>
            <person name="Sun H."/>
            <person name="Tunlid A."/>
            <person name="Henrissat B."/>
            <person name="Grigoriev I.V."/>
            <person name="Hibbett D.S."/>
            <person name="Martin F."/>
        </authorList>
    </citation>
    <scope>NUCLEOTIDE SEQUENCE [LARGE SCALE GENOMIC DNA]</scope>
    <source>
        <strain evidence="3">MUT 4182</strain>
    </source>
</reference>
<evidence type="ECO:0000313" key="3">
    <source>
        <dbReference type="Proteomes" id="UP000054248"/>
    </source>
</evidence>
<gene>
    <name evidence="2" type="ORF">M407DRAFT_210466</name>
</gene>
<reference evidence="2 3" key="1">
    <citation type="submission" date="2014-04" db="EMBL/GenBank/DDBJ databases">
        <authorList>
            <consortium name="DOE Joint Genome Institute"/>
            <person name="Kuo A."/>
            <person name="Girlanda M."/>
            <person name="Perotto S."/>
            <person name="Kohler A."/>
            <person name="Nagy L.G."/>
            <person name="Floudas D."/>
            <person name="Copeland A."/>
            <person name="Barry K.W."/>
            <person name="Cichocki N."/>
            <person name="Veneault-Fourrey C."/>
            <person name="LaButti K."/>
            <person name="Lindquist E.A."/>
            <person name="Lipzen A."/>
            <person name="Lundell T."/>
            <person name="Morin E."/>
            <person name="Murat C."/>
            <person name="Sun H."/>
            <person name="Tunlid A."/>
            <person name="Henrissat B."/>
            <person name="Grigoriev I.V."/>
            <person name="Hibbett D.S."/>
            <person name="Martin F."/>
            <person name="Nordberg H.P."/>
            <person name="Cantor M.N."/>
            <person name="Hua S.X."/>
        </authorList>
    </citation>
    <scope>NUCLEOTIDE SEQUENCE [LARGE SCALE GENOMIC DNA]</scope>
    <source>
        <strain evidence="2 3">MUT 4182</strain>
    </source>
</reference>